<evidence type="ECO:0000256" key="9">
    <source>
        <dbReference type="ARBA" id="ARBA00022723"/>
    </source>
</evidence>
<evidence type="ECO:0000259" key="21">
    <source>
        <dbReference type="Pfam" id="PF03016"/>
    </source>
</evidence>
<dbReference type="GO" id="GO:0046872">
    <property type="term" value="F:metal ion binding"/>
    <property type="evidence" value="ECO:0007669"/>
    <property type="project" value="UniProtKB-KW"/>
</dbReference>
<evidence type="ECO:0000256" key="1">
    <source>
        <dbReference type="ARBA" id="ARBA00001936"/>
    </source>
</evidence>
<keyword evidence="7" id="KW-0808">Transferase</keyword>
<evidence type="ECO:0000256" key="19">
    <source>
        <dbReference type="ARBA" id="ARBA00066812"/>
    </source>
</evidence>
<name>A0A132A8P1_SARSC</name>
<evidence type="ECO:0000256" key="20">
    <source>
        <dbReference type="SAM" id="Phobius"/>
    </source>
</evidence>
<evidence type="ECO:0000256" key="3">
    <source>
        <dbReference type="ARBA" id="ARBA00004648"/>
    </source>
</evidence>
<dbReference type="EMBL" id="WVUK01000047">
    <property type="protein sequence ID" value="KAF7495548.1"/>
    <property type="molecule type" value="Genomic_DNA"/>
</dbReference>
<evidence type="ECO:0000256" key="6">
    <source>
        <dbReference type="ARBA" id="ARBA00022676"/>
    </source>
</evidence>
<dbReference type="GO" id="GO:0005789">
    <property type="term" value="C:endoplasmic reticulum membrane"/>
    <property type="evidence" value="ECO:0007669"/>
    <property type="project" value="UniProtKB-SubCell"/>
</dbReference>
<keyword evidence="17" id="KW-0464">Manganese</keyword>
<feature type="transmembrane region" description="Helical" evidence="20">
    <location>
        <begin position="21"/>
        <end position="42"/>
    </location>
</feature>
<reference evidence="25" key="4">
    <citation type="submission" date="2022-06" db="UniProtKB">
        <authorList>
            <consortium name="EnsemblMetazoa"/>
        </authorList>
    </citation>
    <scope>IDENTIFICATION</scope>
</reference>
<dbReference type="Pfam" id="PF03016">
    <property type="entry name" value="Exostosin_GT47"/>
    <property type="match status" value="1"/>
</dbReference>
<reference evidence="23" key="3">
    <citation type="submission" date="2020-01" db="EMBL/GenBank/DDBJ databases">
        <authorList>
            <person name="Korhonen P.K.K."/>
            <person name="Guangxu M.G."/>
            <person name="Wang T.W."/>
            <person name="Stroehlein A.J.S."/>
            <person name="Young N.D."/>
            <person name="Ang C.-S.A."/>
            <person name="Fernando D.W.F."/>
            <person name="Lu H.L."/>
            <person name="Taylor S.T."/>
            <person name="Ehtesham M.E.M."/>
            <person name="Najaraj S.H.N."/>
            <person name="Harsha G.H.G."/>
            <person name="Madugundu A.M."/>
            <person name="Renuse S.R."/>
            <person name="Holt D.H."/>
            <person name="Pandey A.P."/>
            <person name="Papenfuss A.P."/>
            <person name="Gasser R.B.G."/>
            <person name="Fischer K.F."/>
        </authorList>
    </citation>
    <scope>NUCLEOTIDE SEQUENCE</scope>
    <source>
        <strain evidence="23">SSS_KF_BRIS2020</strain>
    </source>
</reference>
<dbReference type="AlphaFoldDB" id="A0A132A8P1"/>
<dbReference type="EnsemblMetazoa" id="SSS_3364s_mrna">
    <property type="protein sequence ID" value="KAF7495548.1"/>
    <property type="gene ID" value="SSS_3364"/>
</dbReference>
<evidence type="ECO:0000256" key="7">
    <source>
        <dbReference type="ARBA" id="ARBA00022679"/>
    </source>
</evidence>
<evidence type="ECO:0000256" key="2">
    <source>
        <dbReference type="ARBA" id="ARBA00004555"/>
    </source>
</evidence>
<dbReference type="Proteomes" id="UP000070412">
    <property type="component" value="Unassembled WGS sequence"/>
</dbReference>
<keyword evidence="11" id="KW-0735">Signal-anchor</keyword>
<evidence type="ECO:0000256" key="13">
    <source>
        <dbReference type="ARBA" id="ARBA00023034"/>
    </source>
</evidence>
<evidence type="ECO:0000256" key="8">
    <source>
        <dbReference type="ARBA" id="ARBA00022692"/>
    </source>
</evidence>
<keyword evidence="13" id="KW-0333">Golgi apparatus</keyword>
<dbReference type="InterPro" id="IPR004263">
    <property type="entry name" value="Exostosin"/>
</dbReference>
<gene>
    <name evidence="24" type="ORF">QR98_0054770</name>
    <name evidence="23" type="ORF">SSS_3364</name>
</gene>
<evidence type="ECO:0000256" key="14">
    <source>
        <dbReference type="ARBA" id="ARBA00023136"/>
    </source>
</evidence>
<evidence type="ECO:0000313" key="24">
    <source>
        <dbReference type="EMBL" id="KPM06995.1"/>
    </source>
</evidence>
<feature type="domain" description="Exostosin GT47" evidence="21">
    <location>
        <begin position="218"/>
        <end position="477"/>
    </location>
</feature>
<dbReference type="GO" id="GO:0005794">
    <property type="term" value="C:Golgi apparatus"/>
    <property type="evidence" value="ECO:0007669"/>
    <property type="project" value="UniProtKB-SubCell"/>
</dbReference>
<comment type="cofactor">
    <cofactor evidence="1">
        <name>Mn(2+)</name>
        <dbReference type="ChEBI" id="CHEBI:29035"/>
    </cofactor>
</comment>
<evidence type="ECO:0000256" key="5">
    <source>
        <dbReference type="ARBA" id="ARBA00010271"/>
    </source>
</evidence>
<dbReference type="GO" id="GO:0015012">
    <property type="term" value="P:heparan sulfate proteoglycan biosynthetic process"/>
    <property type="evidence" value="ECO:0007669"/>
    <property type="project" value="UniProtKB-ARBA"/>
</dbReference>
<feature type="domain" description="Glycosyl transferase 64" evidence="22">
    <location>
        <begin position="658"/>
        <end position="899"/>
    </location>
</feature>
<proteinExistence type="inferred from homology"/>
<reference evidence="26" key="2">
    <citation type="journal article" date="2020" name="PLoS Negl. Trop. Dis.">
        <title>High-quality nuclear genome for Sarcoptes scabiei-A critical resource for a neglected parasite.</title>
        <authorList>
            <person name="Korhonen P.K."/>
            <person name="Gasser R.B."/>
            <person name="Ma G."/>
            <person name="Wang T."/>
            <person name="Stroehlein A.J."/>
            <person name="Young N.D."/>
            <person name="Ang C.S."/>
            <person name="Fernando D.D."/>
            <person name="Lu H.C."/>
            <person name="Taylor S."/>
            <person name="Reynolds S.L."/>
            <person name="Mofiz E."/>
            <person name="Najaraj S.H."/>
            <person name="Gowda H."/>
            <person name="Madugundu A."/>
            <person name="Renuse S."/>
            <person name="Holt D."/>
            <person name="Pandey A."/>
            <person name="Papenfuss A.T."/>
            <person name="Fischer K."/>
        </authorList>
    </citation>
    <scope>NUCLEOTIDE SEQUENCE [LARGE SCALE GENOMIC DNA]</scope>
</reference>
<dbReference type="Gene3D" id="3.90.550.10">
    <property type="entry name" value="Spore Coat Polysaccharide Biosynthesis Protein SpsA, Chain A"/>
    <property type="match status" value="1"/>
</dbReference>
<keyword evidence="26" id="KW-1185">Reference proteome</keyword>
<dbReference type="InterPro" id="IPR040911">
    <property type="entry name" value="Exostosin_GT47"/>
</dbReference>
<keyword evidence="8 20" id="KW-0812">Transmembrane</keyword>
<evidence type="ECO:0000256" key="18">
    <source>
        <dbReference type="ARBA" id="ARBA00050948"/>
    </source>
</evidence>
<evidence type="ECO:0000256" key="11">
    <source>
        <dbReference type="ARBA" id="ARBA00022968"/>
    </source>
</evidence>
<dbReference type="VEuPathDB" id="VectorBase:SSCA008552"/>
<evidence type="ECO:0000313" key="25">
    <source>
        <dbReference type="EnsemblMetazoa" id="KAF7495548.1"/>
    </source>
</evidence>
<evidence type="ECO:0000256" key="10">
    <source>
        <dbReference type="ARBA" id="ARBA00022824"/>
    </source>
</evidence>
<keyword evidence="14 20" id="KW-0472">Membrane</keyword>
<dbReference type="FunFam" id="3.90.550.10:FF:000033">
    <property type="entry name" value="Exostosin-like glycosyltransferase 3"/>
    <property type="match status" value="1"/>
</dbReference>
<dbReference type="InterPro" id="IPR015338">
    <property type="entry name" value="GT64_dom"/>
</dbReference>
<dbReference type="SUPFAM" id="SSF53448">
    <property type="entry name" value="Nucleotide-diphospho-sugar transferases"/>
    <property type="match status" value="1"/>
</dbReference>
<reference evidence="24 27" key="1">
    <citation type="journal article" date="2015" name="Parasit. Vectors">
        <title>Draft genome of the scabies mite.</title>
        <authorList>
            <person name="Rider S.D.Jr."/>
            <person name="Morgan M.S."/>
            <person name="Arlian L.G."/>
        </authorList>
    </citation>
    <scope>NUCLEOTIDE SEQUENCE [LARGE SCALE GENOMIC DNA]</scope>
    <source>
        <strain evidence="24">Arlian Lab</strain>
    </source>
</reference>
<dbReference type="EC" id="2.4.1.223" evidence="19"/>
<dbReference type="InterPro" id="IPR029044">
    <property type="entry name" value="Nucleotide-diphossugar_trans"/>
</dbReference>
<sequence length="914" mass="106800">MIENANFCRPFFNNFSSSRRLLLLITVFILVLLSFNIATFYLTSFSNSVGSNSENTDQDSYDSKTFHGNSKQSYDIHDINDLHKRVQELLRIRSSVLQELRYLEHNRSAIIKELNEKTNEIEKLKHSVIKKSSDLEHLQIQIQQAVIARKEAREFVDTLIEPPLSLLPKNVPKSSIENEDKSSFDHKNCRMFNCFDYSRCSLFSPFNVYLYDNNHQTLLYKKFRLNQVIVTDPKIACIYLIVIDEGFFRVNHTISKDYLNSFPYWADDGRNHVIFNDSPKNLRLLGWDPKRAILVQTQSPSSLDRSNFDILLPKSSIINSIAYKSSLLSVSLSPARRRYFLSFLTVIEESITGYGHSNNNILMIKNTLLNLISKSINHEEFYFDFQCDSQNNYNLCDNATQIMLNSTFTLLPAFDRDKNLNLDNFYHKFLTALSTGAIPVIIYDSDVSILPYEEIIDWRRAAIRLPLARITETYILLKTYTDSDLVEMRHFCRELYRKYFSSLDRFISTFFSFIGTYRLQKPPSPIINHYSSYYYHQAKYDNDLIVPNNDNSDSFAEHGDFMPQSDDEEYLGPIESPFSSLTFRRNFSFTINQLHSMWNDLQTTPLYLFPSLPFDPILPTDSKFFGSSYGFRPIGGGYGGSGKEFSEALGGNSIREQFTIVILTYERENVLLSNLANLKNLPYLNKVIIVWNTPRPPPKAIKWPNIGANIVVVKSKENSLNNRFLPFNEIKTEAILSIDDDTNLRHDEIIFAFRVWREARDRIVGFPARYHSWNSNQSSWLYNSNYTCEYSMILTGAAFLHKYYLYYYSYLMPHEIRKKVDEVMNCEDIAMNFLVSHLTRKPPIKVTSRWTFRCPNCANSLWGDHQHFDRRHQCINYFVSIYGYMPLMYSQFRADSVLFKTRISHNKQKCFKFV</sequence>
<accession>A0A132A8P1</accession>
<evidence type="ECO:0000313" key="23">
    <source>
        <dbReference type="EMBL" id="KAF7495548.1"/>
    </source>
</evidence>
<evidence type="ECO:0000256" key="12">
    <source>
        <dbReference type="ARBA" id="ARBA00022989"/>
    </source>
</evidence>
<dbReference type="PANTHER" id="PTHR48261:SF4">
    <property type="entry name" value="EXOSTOSIN LIKE GLYCOSYLTRANSFERASE 3"/>
    <property type="match status" value="1"/>
</dbReference>
<keyword evidence="15" id="KW-1015">Disulfide bond</keyword>
<keyword evidence="12 20" id="KW-1133">Transmembrane helix</keyword>
<keyword evidence="9" id="KW-0479">Metal-binding</keyword>
<dbReference type="GO" id="GO:0001888">
    <property type="term" value="F:glucuronyl-galactosyl-proteoglycan 4-alpha-N-acetylglucosaminyltransferase activity"/>
    <property type="evidence" value="ECO:0007669"/>
    <property type="project" value="UniProtKB-EC"/>
</dbReference>
<evidence type="ECO:0000259" key="22">
    <source>
        <dbReference type="Pfam" id="PF09258"/>
    </source>
</evidence>
<organism evidence="24 27">
    <name type="scientific">Sarcoptes scabiei</name>
    <name type="common">Itch mite</name>
    <name type="synonym">Acarus scabiei</name>
    <dbReference type="NCBI Taxonomy" id="52283"/>
    <lineage>
        <taxon>Eukaryota</taxon>
        <taxon>Metazoa</taxon>
        <taxon>Ecdysozoa</taxon>
        <taxon>Arthropoda</taxon>
        <taxon>Chelicerata</taxon>
        <taxon>Arachnida</taxon>
        <taxon>Acari</taxon>
        <taxon>Acariformes</taxon>
        <taxon>Sarcoptiformes</taxon>
        <taxon>Astigmata</taxon>
        <taxon>Psoroptidia</taxon>
        <taxon>Sarcoptoidea</taxon>
        <taxon>Sarcoptidae</taxon>
        <taxon>Sarcoptinae</taxon>
        <taxon>Sarcoptes</taxon>
    </lineage>
</organism>
<comment type="catalytic activity">
    <reaction evidence="18">
        <text>3-O-(beta-D-GlcA-(1-&gt;3)-beta-D-Gal-(1-&gt;3)-beta-D-Gal-(1-&gt;4)-beta-D-Xyl)-L-seryl-[protein] + UDP-N-acetyl-alpha-D-glucosamine = 3-O-(alpha-D-GlcNAc-(1-&gt;4)-beta-D-GlcA-(1-&gt;3)-beta-D-Gal-(1-&gt;3)-beta-D-Gal-(1-&gt;4)-beta-D-Xyl)-L-seryl-[protein] + UDP + H(+)</text>
        <dbReference type="Rhea" id="RHEA:16221"/>
        <dbReference type="Rhea" id="RHEA-COMP:12573"/>
        <dbReference type="Rhea" id="RHEA-COMP:12574"/>
        <dbReference type="ChEBI" id="CHEBI:15378"/>
        <dbReference type="ChEBI" id="CHEBI:57705"/>
        <dbReference type="ChEBI" id="CHEBI:58223"/>
        <dbReference type="ChEBI" id="CHEBI:132093"/>
        <dbReference type="ChEBI" id="CHEBI:132104"/>
        <dbReference type="EC" id="2.4.1.223"/>
    </reaction>
</comment>
<comment type="subcellular location">
    <subcellularLocation>
        <location evidence="3">Endoplasmic reticulum membrane</location>
        <topology evidence="3">Single-pass type II membrane protein</topology>
    </subcellularLocation>
    <subcellularLocation>
        <location evidence="2">Golgi apparatus</location>
    </subcellularLocation>
</comment>
<dbReference type="OrthoDB" id="5954868at2759"/>
<protein>
    <recommendedName>
        <fullName evidence="19">glucuronosyl-galactosyl-proteoglycan 4-alpha-N-acetylglucosaminyltransferase</fullName>
        <ecNumber evidence="19">2.4.1.223</ecNumber>
    </recommendedName>
</protein>
<evidence type="ECO:0000313" key="26">
    <source>
        <dbReference type="Proteomes" id="UP000070412"/>
    </source>
</evidence>
<evidence type="ECO:0000313" key="27">
    <source>
        <dbReference type="Proteomes" id="UP000616769"/>
    </source>
</evidence>
<keyword evidence="16" id="KW-0325">Glycoprotein</keyword>
<evidence type="ECO:0000256" key="15">
    <source>
        <dbReference type="ARBA" id="ARBA00023157"/>
    </source>
</evidence>
<evidence type="ECO:0000256" key="4">
    <source>
        <dbReference type="ARBA" id="ARBA00005093"/>
    </source>
</evidence>
<evidence type="ECO:0000256" key="16">
    <source>
        <dbReference type="ARBA" id="ARBA00023180"/>
    </source>
</evidence>
<dbReference type="EMBL" id="JXLN01011222">
    <property type="protein sequence ID" value="KPM06995.1"/>
    <property type="molecule type" value="Genomic_DNA"/>
</dbReference>
<dbReference type="PANTHER" id="PTHR48261">
    <property type="entry name" value="ACETYLGLUCOSAMINYLTRANSFERASE"/>
    <property type="match status" value="1"/>
</dbReference>
<dbReference type="Proteomes" id="UP000616769">
    <property type="component" value="Unassembled WGS sequence"/>
</dbReference>
<keyword evidence="6" id="KW-0328">Glycosyltransferase</keyword>
<comment type="pathway">
    <text evidence="4">Glycan metabolism; heparan sulfate biosynthesis.</text>
</comment>
<comment type="similarity">
    <text evidence="5">Belongs to the glycosyltransferase 47 family.</text>
</comment>
<evidence type="ECO:0000256" key="17">
    <source>
        <dbReference type="ARBA" id="ARBA00023211"/>
    </source>
</evidence>
<keyword evidence="10" id="KW-0256">Endoplasmic reticulum</keyword>
<dbReference type="Pfam" id="PF09258">
    <property type="entry name" value="Glyco_transf_64"/>
    <property type="match status" value="1"/>
</dbReference>